<keyword evidence="2" id="KW-1185">Reference proteome</keyword>
<evidence type="ECO:0000313" key="1">
    <source>
        <dbReference type="EMBL" id="KAJ1366468.1"/>
    </source>
</evidence>
<sequence length="181" mass="20379">MAISSRFGSLKIVGRHPCLNFGFSTGGKKLPHHSHISIVQKRDGIKTKSFSAMRDYFDNLRYLYATKGAFPDILMQFITVSPYIVMSSMNDEILVYPAEISITKFSLRRGILSWWSSLVNFDPKFLGVNRHLCDYNVVKQNAAVLDIPLRNSLGISPCNAWKILMAKHHSNGVLLCDAEQA</sequence>
<dbReference type="Proteomes" id="UP001196413">
    <property type="component" value="Unassembled WGS sequence"/>
</dbReference>
<evidence type="ECO:0000313" key="2">
    <source>
        <dbReference type="Proteomes" id="UP001196413"/>
    </source>
</evidence>
<reference evidence="1" key="1">
    <citation type="submission" date="2021-06" db="EMBL/GenBank/DDBJ databases">
        <title>Parelaphostrongylus tenuis whole genome reference sequence.</title>
        <authorList>
            <person name="Garwood T.J."/>
            <person name="Larsen P.A."/>
            <person name="Fountain-Jones N.M."/>
            <person name="Garbe J.R."/>
            <person name="Macchietto M.G."/>
            <person name="Kania S.A."/>
            <person name="Gerhold R.W."/>
            <person name="Richards J.E."/>
            <person name="Wolf T.M."/>
        </authorList>
    </citation>
    <scope>NUCLEOTIDE SEQUENCE</scope>
    <source>
        <strain evidence="1">MNPRO001-30</strain>
        <tissue evidence="1">Meninges</tissue>
    </source>
</reference>
<proteinExistence type="predicted"/>
<organism evidence="1 2">
    <name type="scientific">Parelaphostrongylus tenuis</name>
    <name type="common">Meningeal worm</name>
    <dbReference type="NCBI Taxonomy" id="148309"/>
    <lineage>
        <taxon>Eukaryota</taxon>
        <taxon>Metazoa</taxon>
        <taxon>Ecdysozoa</taxon>
        <taxon>Nematoda</taxon>
        <taxon>Chromadorea</taxon>
        <taxon>Rhabditida</taxon>
        <taxon>Rhabditina</taxon>
        <taxon>Rhabditomorpha</taxon>
        <taxon>Strongyloidea</taxon>
        <taxon>Metastrongylidae</taxon>
        <taxon>Parelaphostrongylus</taxon>
    </lineage>
</organism>
<name>A0AAD5QZ60_PARTN</name>
<accession>A0AAD5QZ60</accession>
<gene>
    <name evidence="1" type="ORF">KIN20_027142</name>
</gene>
<comment type="caution">
    <text evidence="1">The sequence shown here is derived from an EMBL/GenBank/DDBJ whole genome shotgun (WGS) entry which is preliminary data.</text>
</comment>
<dbReference type="EMBL" id="JAHQIW010005562">
    <property type="protein sequence ID" value="KAJ1366468.1"/>
    <property type="molecule type" value="Genomic_DNA"/>
</dbReference>
<protein>
    <submittedName>
        <fullName evidence="1">Uncharacterized protein</fullName>
    </submittedName>
</protein>
<dbReference type="AlphaFoldDB" id="A0AAD5QZ60"/>